<evidence type="ECO:0000313" key="7">
    <source>
        <dbReference type="EMBL" id="SDK90465.1"/>
    </source>
</evidence>
<dbReference type="PANTHER" id="PTHR34001:SF3">
    <property type="entry name" value="BLL7405 PROTEIN"/>
    <property type="match status" value="1"/>
</dbReference>
<dbReference type="NCBIfam" id="TIGR01414">
    <property type="entry name" value="autotrans_barl"/>
    <property type="match status" value="1"/>
</dbReference>
<evidence type="ECO:0000256" key="3">
    <source>
        <dbReference type="ARBA" id="ARBA00023136"/>
    </source>
</evidence>
<evidence type="ECO:0000259" key="6">
    <source>
        <dbReference type="Pfam" id="PF13505"/>
    </source>
</evidence>
<dbReference type="Pfam" id="PF13505">
    <property type="entry name" value="OMP_b-brl"/>
    <property type="match status" value="1"/>
</dbReference>
<dbReference type="Gene3D" id="2.40.160.20">
    <property type="match status" value="1"/>
</dbReference>
<accession>A0A1G9FQ48</accession>
<comment type="similarity">
    <text evidence="4">Belongs to the Omp25/RopB family.</text>
</comment>
<reference evidence="8" key="1">
    <citation type="submission" date="2016-10" db="EMBL/GenBank/DDBJ databases">
        <authorList>
            <person name="Varghese N."/>
            <person name="Submissions S."/>
        </authorList>
    </citation>
    <scope>NUCLEOTIDE SEQUENCE [LARGE SCALE GENOMIC DNA]</scope>
    <source>
        <strain evidence="8">CGMCC 1.7655</strain>
    </source>
</reference>
<dbReference type="InterPro" id="IPR051692">
    <property type="entry name" value="OMP-like"/>
</dbReference>
<dbReference type="RefSeq" id="WP_245688690.1">
    <property type="nucleotide sequence ID" value="NZ_FNGE01000004.1"/>
</dbReference>
<dbReference type="PANTHER" id="PTHR34001">
    <property type="entry name" value="BLL7405 PROTEIN"/>
    <property type="match status" value="1"/>
</dbReference>
<keyword evidence="3" id="KW-0472">Membrane</keyword>
<evidence type="ECO:0000256" key="1">
    <source>
        <dbReference type="ARBA" id="ARBA00004370"/>
    </source>
</evidence>
<name>A0A1G9FQ48_9RHOB</name>
<organism evidence="7 8">
    <name type="scientific">Paracoccus chinensis</name>
    <dbReference type="NCBI Taxonomy" id="525640"/>
    <lineage>
        <taxon>Bacteria</taxon>
        <taxon>Pseudomonadati</taxon>
        <taxon>Pseudomonadota</taxon>
        <taxon>Alphaproteobacteria</taxon>
        <taxon>Rhodobacterales</taxon>
        <taxon>Paracoccaceae</taxon>
        <taxon>Paracoccus</taxon>
    </lineage>
</organism>
<feature type="chain" id="PRO_5011707345" evidence="5">
    <location>
        <begin position="22"/>
        <end position="226"/>
    </location>
</feature>
<comment type="subcellular location">
    <subcellularLocation>
        <location evidence="1">Membrane</location>
    </subcellularLocation>
</comment>
<protein>
    <submittedName>
        <fullName evidence="7">Outer membrane immunogenic protein</fullName>
    </submittedName>
</protein>
<evidence type="ECO:0000313" key="8">
    <source>
        <dbReference type="Proteomes" id="UP000199555"/>
    </source>
</evidence>
<proteinExistence type="inferred from homology"/>
<dbReference type="InterPro" id="IPR027385">
    <property type="entry name" value="Beta-barrel_OMP"/>
</dbReference>
<dbReference type="AlphaFoldDB" id="A0A1G9FQ48"/>
<keyword evidence="2 5" id="KW-0732">Signal</keyword>
<gene>
    <name evidence="7" type="ORF">SAMN04487971_10441</name>
</gene>
<evidence type="ECO:0000256" key="2">
    <source>
        <dbReference type="ARBA" id="ARBA00022729"/>
    </source>
</evidence>
<evidence type="ECO:0000256" key="5">
    <source>
        <dbReference type="SAM" id="SignalP"/>
    </source>
</evidence>
<dbReference type="STRING" id="525640.SAMN04487971_10441"/>
<dbReference type="EMBL" id="FNGE01000004">
    <property type="protein sequence ID" value="SDK90465.1"/>
    <property type="molecule type" value="Genomic_DNA"/>
</dbReference>
<sequence length="226" mass="23896">MRNNLIAASVAALLSVPAAHAGGFVAPVLDVEPAPVVAPAPSDWQGGYAGITLGYAFGGDDDIGVRPPGVDIGSAELSGANAGLRLGYRWQRDRWVVGPEVAYVAGDISDDFDFGVGGEFESEVNNLLGLRLKTGYLVRPDTLVYGIAGWQKGDFTYNVNGNSEDYDADGYVVGLGVERQLTERMSLTGEYEYSDFGSTDVDIVPGATSVATPSFSNVKLGLNFRF</sequence>
<keyword evidence="8" id="KW-1185">Reference proteome</keyword>
<feature type="signal peptide" evidence="5">
    <location>
        <begin position="1"/>
        <end position="21"/>
    </location>
</feature>
<dbReference type="InterPro" id="IPR006315">
    <property type="entry name" value="OM_autotransptr_brl_dom"/>
</dbReference>
<dbReference type="GO" id="GO:0019867">
    <property type="term" value="C:outer membrane"/>
    <property type="evidence" value="ECO:0007669"/>
    <property type="project" value="InterPro"/>
</dbReference>
<evidence type="ECO:0000256" key="4">
    <source>
        <dbReference type="ARBA" id="ARBA00038306"/>
    </source>
</evidence>
<dbReference type="Proteomes" id="UP000199555">
    <property type="component" value="Unassembled WGS sequence"/>
</dbReference>
<dbReference type="InterPro" id="IPR011250">
    <property type="entry name" value="OMP/PagP_B-barrel"/>
</dbReference>
<dbReference type="SUPFAM" id="SSF56925">
    <property type="entry name" value="OMPA-like"/>
    <property type="match status" value="1"/>
</dbReference>
<feature type="domain" description="Outer membrane protein beta-barrel" evidence="6">
    <location>
        <begin position="38"/>
        <end position="226"/>
    </location>
</feature>